<evidence type="ECO:0000256" key="3">
    <source>
        <dbReference type="ARBA" id="ARBA00022553"/>
    </source>
</evidence>
<dbReference type="InterPro" id="IPR036890">
    <property type="entry name" value="HATPase_C_sf"/>
</dbReference>
<feature type="domain" description="PAC" evidence="9">
    <location>
        <begin position="611"/>
        <end position="664"/>
    </location>
</feature>
<dbReference type="SUPFAM" id="SSF55874">
    <property type="entry name" value="ATPase domain of HSP90 chaperone/DNA topoisomerase II/histidine kinase"/>
    <property type="match status" value="1"/>
</dbReference>
<dbReference type="InterPro" id="IPR036097">
    <property type="entry name" value="HisK_dim/P_sf"/>
</dbReference>
<dbReference type="GO" id="GO:0000155">
    <property type="term" value="F:phosphorelay sensor kinase activity"/>
    <property type="evidence" value="ECO:0007669"/>
    <property type="project" value="InterPro"/>
</dbReference>
<evidence type="ECO:0000259" key="8">
    <source>
        <dbReference type="PROSITE" id="PS50112"/>
    </source>
</evidence>
<dbReference type="InterPro" id="IPR003661">
    <property type="entry name" value="HisK_dim/P_dom"/>
</dbReference>
<protein>
    <recommendedName>
        <fullName evidence="2">histidine kinase</fullName>
        <ecNumber evidence="2">2.7.13.3</ecNumber>
    </recommendedName>
</protein>
<dbReference type="EMBL" id="SMFL01000002">
    <property type="protein sequence ID" value="TDE17162.1"/>
    <property type="molecule type" value="Genomic_DNA"/>
</dbReference>
<comment type="catalytic activity">
    <reaction evidence="1">
        <text>ATP + protein L-histidine = ADP + protein N-phospho-L-histidine.</text>
        <dbReference type="EC" id="2.7.13.3"/>
    </reaction>
</comment>
<feature type="domain" description="PAC" evidence="9">
    <location>
        <begin position="219"/>
        <end position="273"/>
    </location>
</feature>
<feature type="domain" description="PAC" evidence="9">
    <location>
        <begin position="350"/>
        <end position="403"/>
    </location>
</feature>
<name>A0A4R5DRW0_9BACT</name>
<dbReference type="InterPro" id="IPR003594">
    <property type="entry name" value="HATPase_dom"/>
</dbReference>
<evidence type="ECO:0000256" key="2">
    <source>
        <dbReference type="ARBA" id="ARBA00012438"/>
    </source>
</evidence>
<dbReference type="OrthoDB" id="9766459at2"/>
<keyword evidence="5" id="KW-0418">Kinase</keyword>
<dbReference type="SUPFAM" id="SSF55785">
    <property type="entry name" value="PYP-like sensor domain (PAS domain)"/>
    <property type="match status" value="5"/>
</dbReference>
<dbReference type="InterPro" id="IPR035965">
    <property type="entry name" value="PAS-like_dom_sf"/>
</dbReference>
<dbReference type="InterPro" id="IPR000014">
    <property type="entry name" value="PAS"/>
</dbReference>
<dbReference type="CDD" id="cd00130">
    <property type="entry name" value="PAS"/>
    <property type="match status" value="3"/>
</dbReference>
<keyword evidence="4" id="KW-0808">Transferase</keyword>
<dbReference type="PROSITE" id="PS50109">
    <property type="entry name" value="HIS_KIN"/>
    <property type="match status" value="1"/>
</dbReference>
<dbReference type="Gene3D" id="1.10.287.130">
    <property type="match status" value="1"/>
</dbReference>
<feature type="domain" description="PAC" evidence="9">
    <location>
        <begin position="90"/>
        <end position="143"/>
    </location>
</feature>
<dbReference type="RefSeq" id="WP_131956926.1">
    <property type="nucleotide sequence ID" value="NZ_SMFL01000002.1"/>
</dbReference>
<keyword evidence="11" id="KW-1185">Reference proteome</keyword>
<feature type="domain" description="Histidine kinase" evidence="7">
    <location>
        <begin position="714"/>
        <end position="940"/>
    </location>
</feature>
<dbReference type="PROSITE" id="PS50112">
    <property type="entry name" value="PAS"/>
    <property type="match status" value="1"/>
</dbReference>
<dbReference type="Pfam" id="PF02518">
    <property type="entry name" value="HATPase_c"/>
    <property type="match status" value="1"/>
</dbReference>
<feature type="domain" description="PAC" evidence="9">
    <location>
        <begin position="481"/>
        <end position="534"/>
    </location>
</feature>
<dbReference type="SMART" id="SM00086">
    <property type="entry name" value="PAC"/>
    <property type="match status" value="4"/>
</dbReference>
<dbReference type="SMART" id="SM00091">
    <property type="entry name" value="PAS"/>
    <property type="match status" value="5"/>
</dbReference>
<evidence type="ECO:0000259" key="7">
    <source>
        <dbReference type="PROSITE" id="PS50109"/>
    </source>
</evidence>
<evidence type="ECO:0000256" key="4">
    <source>
        <dbReference type="ARBA" id="ARBA00022679"/>
    </source>
</evidence>
<dbReference type="PANTHER" id="PTHR43304">
    <property type="entry name" value="PHYTOCHROME-LIKE PROTEIN CPH1"/>
    <property type="match status" value="1"/>
</dbReference>
<dbReference type="Pfam" id="PF00512">
    <property type="entry name" value="HisKA"/>
    <property type="match status" value="1"/>
</dbReference>
<keyword evidence="3" id="KW-0597">Phosphoprotein</keyword>
<dbReference type="InterPro" id="IPR000700">
    <property type="entry name" value="PAS-assoc_C"/>
</dbReference>
<dbReference type="InterPro" id="IPR004358">
    <property type="entry name" value="Sig_transdc_His_kin-like_C"/>
</dbReference>
<dbReference type="InterPro" id="IPR001610">
    <property type="entry name" value="PAC"/>
</dbReference>
<dbReference type="AlphaFoldDB" id="A0A4R5DRW0"/>
<feature type="coiled-coil region" evidence="6">
    <location>
        <begin position="659"/>
        <end position="693"/>
    </location>
</feature>
<dbReference type="Proteomes" id="UP000294850">
    <property type="component" value="Unassembled WGS sequence"/>
</dbReference>
<dbReference type="InterPro" id="IPR005467">
    <property type="entry name" value="His_kinase_dom"/>
</dbReference>
<dbReference type="Gene3D" id="2.10.70.100">
    <property type="match status" value="2"/>
</dbReference>
<proteinExistence type="predicted"/>
<evidence type="ECO:0000313" key="11">
    <source>
        <dbReference type="Proteomes" id="UP000294850"/>
    </source>
</evidence>
<dbReference type="CDD" id="cd00082">
    <property type="entry name" value="HisKA"/>
    <property type="match status" value="1"/>
</dbReference>
<dbReference type="Gene3D" id="3.30.565.10">
    <property type="entry name" value="Histidine kinase-like ATPase, C-terminal domain"/>
    <property type="match status" value="1"/>
</dbReference>
<dbReference type="InterPro" id="IPR013656">
    <property type="entry name" value="PAS_4"/>
</dbReference>
<organism evidence="10 11">
    <name type="scientific">Dyadobacter psychrotolerans</name>
    <dbReference type="NCBI Taxonomy" id="2541721"/>
    <lineage>
        <taxon>Bacteria</taxon>
        <taxon>Pseudomonadati</taxon>
        <taxon>Bacteroidota</taxon>
        <taxon>Cytophagia</taxon>
        <taxon>Cytophagales</taxon>
        <taxon>Spirosomataceae</taxon>
        <taxon>Dyadobacter</taxon>
    </lineage>
</organism>
<dbReference type="SMART" id="SM00387">
    <property type="entry name" value="HATPase_c"/>
    <property type="match status" value="1"/>
</dbReference>
<dbReference type="InterPro" id="IPR052162">
    <property type="entry name" value="Sensor_kinase/Photoreceptor"/>
</dbReference>
<dbReference type="SUPFAM" id="SSF47384">
    <property type="entry name" value="Homodimeric domain of signal transducing histidine kinase"/>
    <property type="match status" value="1"/>
</dbReference>
<dbReference type="Pfam" id="PF08447">
    <property type="entry name" value="PAS_3"/>
    <property type="match status" value="1"/>
</dbReference>
<dbReference type="PANTHER" id="PTHR43304:SF1">
    <property type="entry name" value="PAC DOMAIN-CONTAINING PROTEIN"/>
    <property type="match status" value="1"/>
</dbReference>
<dbReference type="PROSITE" id="PS50113">
    <property type="entry name" value="PAC"/>
    <property type="match status" value="5"/>
</dbReference>
<keyword evidence="6" id="KW-0175">Coiled coil</keyword>
<dbReference type="EC" id="2.7.13.3" evidence="2"/>
<evidence type="ECO:0000256" key="6">
    <source>
        <dbReference type="SAM" id="Coils"/>
    </source>
</evidence>
<dbReference type="InterPro" id="IPR013655">
    <property type="entry name" value="PAS_fold_3"/>
</dbReference>
<dbReference type="NCBIfam" id="TIGR00229">
    <property type="entry name" value="sensory_box"/>
    <property type="match status" value="3"/>
</dbReference>
<dbReference type="Gene3D" id="3.30.450.20">
    <property type="entry name" value="PAS domain"/>
    <property type="match status" value="5"/>
</dbReference>
<feature type="domain" description="PAS" evidence="8">
    <location>
        <begin position="535"/>
        <end position="606"/>
    </location>
</feature>
<evidence type="ECO:0000259" key="9">
    <source>
        <dbReference type="PROSITE" id="PS50113"/>
    </source>
</evidence>
<dbReference type="PRINTS" id="PR00344">
    <property type="entry name" value="BCTRLSENSOR"/>
</dbReference>
<gene>
    <name evidence="10" type="ORF">E0F88_04485</name>
</gene>
<evidence type="ECO:0000313" key="10">
    <source>
        <dbReference type="EMBL" id="TDE17162.1"/>
    </source>
</evidence>
<evidence type="ECO:0000256" key="1">
    <source>
        <dbReference type="ARBA" id="ARBA00000085"/>
    </source>
</evidence>
<accession>A0A4R5DRW0</accession>
<dbReference type="SMART" id="SM00388">
    <property type="entry name" value="HisKA"/>
    <property type="match status" value="1"/>
</dbReference>
<reference evidence="10 11" key="1">
    <citation type="submission" date="2019-03" db="EMBL/GenBank/DDBJ databases">
        <title>Dyadobacter AR-3-6 sp. nov., isolated from arctic soil.</title>
        <authorList>
            <person name="Chaudhary D.K."/>
        </authorList>
    </citation>
    <scope>NUCLEOTIDE SEQUENCE [LARGE SCALE GENOMIC DNA]</scope>
    <source>
        <strain evidence="10 11">AR-3-6</strain>
    </source>
</reference>
<dbReference type="Pfam" id="PF08448">
    <property type="entry name" value="PAS_4"/>
    <property type="match status" value="2"/>
</dbReference>
<evidence type="ECO:0000256" key="5">
    <source>
        <dbReference type="ARBA" id="ARBA00022777"/>
    </source>
</evidence>
<sequence>MAGNNSSGRSAIKESLNKELALKAARLGTWELHTATNTLNLDDCCRELLGLPDSDFVSFEDAISRIHPHEAPVIKEAIQNALDPIGSGIFEHSFRLTQSDKEPIRWVRFTGQAYFDKNGQTELFTGIVQDVTDQVLLIKKLQENEAKLASLIEQAPVATCLFEGKDMKIGLANNLMLDIWGKGSGAIGTPLSQAIPELSDQPFPDLLRQVYETCETYEGKGEAAVLERNGILGTYYFDFSYKPIRNATGDVYAVMDMAVDVTEQVLARRALEESEDRLRSVIATAPAAIGLFVGRDLVVDMPNQAFIDIVGKGGDIVGKPLREVMPELENQAFLQILDDVFTSGKMYQSFGIQVDIVQQGVMTNNFYNITYSPLFDADGKVYAILDIAIDVTEKIHEQQKIEKSRMELLALFEQSPVAIAMIRKEDLAFTMANPFYGDLVGRPAEKIIGKPLLEALPELDGQGFDGLLRNVIDTGIPFISQEQPVELLRNNELETIYVDLIYQAQKELDGSVSGILVIATDVTQQVLARKSIQEAEAALRGAVELADLGTWEIDLETKILTYSEKLKTWFGIGPDEIITVDRAYVPVRISDRELIKTSITHAITPGTDGMYDVEYTLEAAQTGKERIVRAQGKAFYNQHGKAYKLIGSAQDVTEIRKRQLALEQKVQERTEELATANEEMAAINEEYYAINEELSESNSLLIKSNENLQKFAYIASHDLQEPLRKIQAFSDLIMRRHAEALGDGIDHLQRIQLAGKRMSNLIKDLLSFSRISVQQDNDIPVSLTWVLKTVLTDLDLAIEESGAEVTSDPLPMIRGEESQLGQLFQNLISNAIKFRRKDLASKIHISAKMLTAIELPGKVLPTRVTSNYHCIEVTDNGVGFSEQYAERIFEVFQRLHANEKYEGTGIGLAICERVAANHGGAISASSQPGKGATFSIYFPA</sequence>
<comment type="caution">
    <text evidence="10">The sequence shown here is derived from an EMBL/GenBank/DDBJ whole genome shotgun (WGS) entry which is preliminary data.</text>
</comment>